<dbReference type="Ensembl" id="ENSAPLT00000009858.2">
    <property type="protein sequence ID" value="ENSAPLP00000009169.2"/>
    <property type="gene ID" value="ENSAPLG00000009473.2"/>
</dbReference>
<dbReference type="InterPro" id="IPR013783">
    <property type="entry name" value="Ig-like_fold"/>
</dbReference>
<evidence type="ECO:0000313" key="6">
    <source>
        <dbReference type="Ensembl" id="ENSAPLP00000009169.2"/>
    </source>
</evidence>
<dbReference type="PANTHER" id="PTHR12080">
    <property type="entry name" value="SIGNALING LYMPHOCYTIC ACTIVATION MOLECULE"/>
    <property type="match status" value="1"/>
</dbReference>
<reference evidence="6" key="2">
    <citation type="submission" date="2025-08" db="UniProtKB">
        <authorList>
            <consortium name="Ensembl"/>
        </authorList>
    </citation>
    <scope>IDENTIFICATION</scope>
</reference>
<reference evidence="6" key="3">
    <citation type="submission" date="2025-09" db="UniProtKB">
        <authorList>
            <consortium name="Ensembl"/>
        </authorList>
    </citation>
    <scope>IDENTIFICATION</scope>
</reference>
<reference evidence="6 7" key="1">
    <citation type="submission" date="2017-10" db="EMBL/GenBank/DDBJ databases">
        <title>A new Pekin duck reference genome.</title>
        <authorList>
            <person name="Hou Z.-C."/>
            <person name="Zhou Z.-K."/>
            <person name="Zhu F."/>
            <person name="Hou S.-S."/>
        </authorList>
    </citation>
    <scope>NUCLEOTIDE SEQUENCE [LARGE SCALE GENOMIC DNA]</scope>
</reference>
<comment type="subcellular location">
    <subcellularLocation>
        <location evidence="1">Membrane</location>
    </subcellularLocation>
</comment>
<evidence type="ECO:0000256" key="4">
    <source>
        <dbReference type="ARBA" id="ARBA00023180"/>
    </source>
</evidence>
<dbReference type="PANTHER" id="PTHR12080:SF56">
    <property type="entry name" value="NATURAL KILLER CELL RECEPTOR 2B4"/>
    <property type="match status" value="1"/>
</dbReference>
<dbReference type="GO" id="GO:0042288">
    <property type="term" value="F:MHC class I protein binding"/>
    <property type="evidence" value="ECO:0007669"/>
    <property type="project" value="TreeGrafter"/>
</dbReference>
<dbReference type="PROSITE" id="PS50835">
    <property type="entry name" value="IG_LIKE"/>
    <property type="match status" value="1"/>
</dbReference>
<keyword evidence="4" id="KW-0325">Glycoprotein</keyword>
<evidence type="ECO:0000313" key="7">
    <source>
        <dbReference type="Proteomes" id="UP000016666"/>
    </source>
</evidence>
<sequence length="345" mass="37091">GSPTGAPCAGAPIPLAPVLGAAGPGCEDRAVPAGGELWLLPKEPPQTWVMLEWKVTLDSGTLMVIVRVSKDKDPDYRNRFPGRATFLPETLSLRIRPVTQADSGNYYIHFETPSGLIHSQCFHVSVWEPISQLHLNAQVLQQEQGWCNFSLHCSVPGAANISYIWSRDGEPLGHENMLWVHGGTEPRTYICNASNPVSWRITSIATATFCPAPGTGLWDVSCTFIALPGHPRLSRRSDVLPRRAEPGTAPSTIPTRPWCRECVGFVGSGSGGATPWGFGGTELIFLHLQGGTDPALPCVPVPAVVPPPTSPRPPSSIFVLLPHPTHPEHPCREPQLAAGSLPGLY</sequence>
<keyword evidence="3" id="KW-0472">Membrane</keyword>
<feature type="domain" description="Ig-like" evidence="5">
    <location>
        <begin position="129"/>
        <end position="202"/>
    </location>
</feature>
<dbReference type="Gene3D" id="2.60.40.10">
    <property type="entry name" value="Immunoglobulins"/>
    <property type="match status" value="2"/>
</dbReference>
<dbReference type="InterPro" id="IPR036179">
    <property type="entry name" value="Ig-like_dom_sf"/>
</dbReference>
<evidence type="ECO:0000256" key="3">
    <source>
        <dbReference type="ARBA" id="ARBA00023136"/>
    </source>
</evidence>
<dbReference type="SUPFAM" id="SSF48726">
    <property type="entry name" value="Immunoglobulin"/>
    <property type="match status" value="2"/>
</dbReference>
<accession>U3IPJ6</accession>
<dbReference type="STRING" id="8840.ENSAPLP00000009169"/>
<name>U3IPJ6_ANAPP</name>
<dbReference type="CDD" id="cd00096">
    <property type="entry name" value="Ig"/>
    <property type="match status" value="1"/>
</dbReference>
<evidence type="ECO:0000259" key="5">
    <source>
        <dbReference type="PROSITE" id="PS50835"/>
    </source>
</evidence>
<dbReference type="InterPro" id="IPR015631">
    <property type="entry name" value="CD2/SLAM_rcpt"/>
</dbReference>
<dbReference type="InterPro" id="IPR007110">
    <property type="entry name" value="Ig-like_dom"/>
</dbReference>
<dbReference type="HOGENOM" id="CLU_1380836_0_0_1"/>
<dbReference type="GeneTree" id="ENSGT01030000234540"/>
<dbReference type="Proteomes" id="UP000016666">
    <property type="component" value="Chromosome 26"/>
</dbReference>
<dbReference type="AlphaFoldDB" id="U3IPJ6"/>
<protein>
    <recommendedName>
        <fullName evidence="5">Ig-like domain-containing protein</fullName>
    </recommendedName>
</protein>
<evidence type="ECO:0000256" key="2">
    <source>
        <dbReference type="ARBA" id="ARBA00022729"/>
    </source>
</evidence>
<keyword evidence="7" id="KW-1185">Reference proteome</keyword>
<dbReference type="GO" id="GO:0009897">
    <property type="term" value="C:external side of plasma membrane"/>
    <property type="evidence" value="ECO:0007669"/>
    <property type="project" value="TreeGrafter"/>
</dbReference>
<organism evidence="6 7">
    <name type="scientific">Anas platyrhynchos platyrhynchos</name>
    <name type="common">Northern mallard</name>
    <dbReference type="NCBI Taxonomy" id="8840"/>
    <lineage>
        <taxon>Eukaryota</taxon>
        <taxon>Metazoa</taxon>
        <taxon>Chordata</taxon>
        <taxon>Craniata</taxon>
        <taxon>Vertebrata</taxon>
        <taxon>Euteleostomi</taxon>
        <taxon>Archelosauria</taxon>
        <taxon>Archosauria</taxon>
        <taxon>Dinosauria</taxon>
        <taxon>Saurischia</taxon>
        <taxon>Theropoda</taxon>
        <taxon>Coelurosauria</taxon>
        <taxon>Aves</taxon>
        <taxon>Neognathae</taxon>
        <taxon>Galloanserae</taxon>
        <taxon>Anseriformes</taxon>
        <taxon>Anatidae</taxon>
        <taxon>Anatinae</taxon>
        <taxon>Anas</taxon>
    </lineage>
</organism>
<dbReference type="GO" id="GO:0002323">
    <property type="term" value="P:natural killer cell activation involved in immune response"/>
    <property type="evidence" value="ECO:0007669"/>
    <property type="project" value="TreeGrafter"/>
</dbReference>
<evidence type="ECO:0000256" key="1">
    <source>
        <dbReference type="ARBA" id="ARBA00004370"/>
    </source>
</evidence>
<keyword evidence="2" id="KW-0732">Signal</keyword>
<proteinExistence type="predicted"/>